<dbReference type="PANTHER" id="PTHR47707">
    <property type="entry name" value="8-OXO-DGTP DIPHOSPHATASE"/>
    <property type="match status" value="1"/>
</dbReference>
<dbReference type="PANTHER" id="PTHR47707:SF1">
    <property type="entry name" value="NUDIX HYDROLASE FAMILY PROTEIN"/>
    <property type="match status" value="1"/>
</dbReference>
<feature type="domain" description="Nudix hydrolase" evidence="18">
    <location>
        <begin position="1"/>
        <end position="125"/>
    </location>
</feature>
<evidence type="ECO:0000256" key="17">
    <source>
        <dbReference type="RuleBase" id="RU003476"/>
    </source>
</evidence>
<keyword evidence="3" id="KW-0515">Mutator protein</keyword>
<evidence type="ECO:0000256" key="4">
    <source>
        <dbReference type="ARBA" id="ARBA00022705"/>
    </source>
</evidence>
<evidence type="ECO:0000256" key="7">
    <source>
        <dbReference type="ARBA" id="ARBA00022801"/>
    </source>
</evidence>
<keyword evidence="9" id="KW-0234">DNA repair</keyword>
<evidence type="ECO:0000256" key="14">
    <source>
        <dbReference type="ARBA" id="ARBA00041592"/>
    </source>
</evidence>
<dbReference type="PROSITE" id="PS00893">
    <property type="entry name" value="NUDIX_BOX"/>
    <property type="match status" value="1"/>
</dbReference>
<dbReference type="EC" id="3.6.1.55" evidence="12"/>
<evidence type="ECO:0000256" key="11">
    <source>
        <dbReference type="ARBA" id="ARBA00036904"/>
    </source>
</evidence>
<sequence>MLHVTCGIIEQAGKILICQRSSAMSLPLKWEFPGGKVEANESEEACLKREINEELGLLIQVGTALDSVIYAYPTFTICLHPYHCTWLDGDLHLREHAQARWVLPENLLDFDWAAADLPIVHELMKKASIT</sequence>
<dbReference type="InterPro" id="IPR000086">
    <property type="entry name" value="NUDIX_hydrolase_dom"/>
</dbReference>
<dbReference type="Proteomes" id="UP001221558">
    <property type="component" value="Chromosome"/>
</dbReference>
<comment type="similarity">
    <text evidence="2 17">Belongs to the Nudix hydrolase family.</text>
</comment>
<name>A0ABY7WDD8_9SPHI</name>
<dbReference type="InterPro" id="IPR020084">
    <property type="entry name" value="NUDIX_hydrolase_CS"/>
</dbReference>
<dbReference type="InterPro" id="IPR020476">
    <property type="entry name" value="Nudix_hydrolase"/>
</dbReference>
<evidence type="ECO:0000256" key="9">
    <source>
        <dbReference type="ARBA" id="ARBA00023204"/>
    </source>
</evidence>
<dbReference type="CDD" id="cd03425">
    <property type="entry name" value="NUDIX_MutT_NudA_like"/>
    <property type="match status" value="1"/>
</dbReference>
<protein>
    <recommendedName>
        <fullName evidence="13">8-oxo-dGTP diphosphatase</fullName>
        <ecNumber evidence="12">3.6.1.55</ecNumber>
    </recommendedName>
    <alternativeName>
        <fullName evidence="16">7,8-dihydro-8-oxoguanine-triphosphatase</fullName>
    </alternativeName>
    <alternativeName>
        <fullName evidence="15">Mutator protein MutT</fullName>
    </alternativeName>
    <alternativeName>
        <fullName evidence="14">dGTP pyrophosphohydrolase</fullName>
    </alternativeName>
</protein>
<keyword evidence="6" id="KW-0227">DNA damage</keyword>
<dbReference type="Pfam" id="PF00293">
    <property type="entry name" value="NUDIX"/>
    <property type="match status" value="1"/>
</dbReference>
<evidence type="ECO:0000259" key="18">
    <source>
        <dbReference type="PROSITE" id="PS51462"/>
    </source>
</evidence>
<comment type="catalytic activity">
    <reaction evidence="10">
        <text>8-oxo-dGTP + H2O = 8-oxo-dGMP + diphosphate + H(+)</text>
        <dbReference type="Rhea" id="RHEA:31575"/>
        <dbReference type="ChEBI" id="CHEBI:15377"/>
        <dbReference type="ChEBI" id="CHEBI:15378"/>
        <dbReference type="ChEBI" id="CHEBI:33019"/>
        <dbReference type="ChEBI" id="CHEBI:63224"/>
        <dbReference type="ChEBI" id="CHEBI:77896"/>
        <dbReference type="EC" id="3.6.1.55"/>
    </reaction>
</comment>
<dbReference type="RefSeq" id="WP_274266396.1">
    <property type="nucleotide sequence ID" value="NZ_CP117880.1"/>
</dbReference>
<evidence type="ECO:0000256" key="8">
    <source>
        <dbReference type="ARBA" id="ARBA00022842"/>
    </source>
</evidence>
<evidence type="ECO:0000256" key="6">
    <source>
        <dbReference type="ARBA" id="ARBA00022763"/>
    </source>
</evidence>
<keyword evidence="20" id="KW-1185">Reference proteome</keyword>
<proteinExistence type="inferred from homology"/>
<dbReference type="InterPro" id="IPR047127">
    <property type="entry name" value="MutT-like"/>
</dbReference>
<keyword evidence="4" id="KW-0235">DNA replication</keyword>
<evidence type="ECO:0000313" key="19">
    <source>
        <dbReference type="EMBL" id="WDF67669.1"/>
    </source>
</evidence>
<evidence type="ECO:0000256" key="13">
    <source>
        <dbReference type="ARBA" id="ARBA00040794"/>
    </source>
</evidence>
<organism evidence="19 20">
    <name type="scientific">Sphingobacterium oryzagri</name>
    <dbReference type="NCBI Taxonomy" id="3025669"/>
    <lineage>
        <taxon>Bacteria</taxon>
        <taxon>Pseudomonadati</taxon>
        <taxon>Bacteroidota</taxon>
        <taxon>Sphingobacteriia</taxon>
        <taxon>Sphingobacteriales</taxon>
        <taxon>Sphingobacteriaceae</taxon>
        <taxon>Sphingobacterium</taxon>
    </lineage>
</organism>
<evidence type="ECO:0000256" key="12">
    <source>
        <dbReference type="ARBA" id="ARBA00038905"/>
    </source>
</evidence>
<keyword evidence="5" id="KW-0479">Metal-binding</keyword>
<evidence type="ECO:0000256" key="16">
    <source>
        <dbReference type="ARBA" id="ARBA00042798"/>
    </source>
</evidence>
<evidence type="ECO:0000256" key="2">
    <source>
        <dbReference type="ARBA" id="ARBA00005582"/>
    </source>
</evidence>
<dbReference type="EMBL" id="CP117880">
    <property type="protein sequence ID" value="WDF67669.1"/>
    <property type="molecule type" value="Genomic_DNA"/>
</dbReference>
<dbReference type="InterPro" id="IPR015797">
    <property type="entry name" value="NUDIX_hydrolase-like_dom_sf"/>
</dbReference>
<comment type="cofactor">
    <cofactor evidence="1">
        <name>Mg(2+)</name>
        <dbReference type="ChEBI" id="CHEBI:18420"/>
    </cofactor>
</comment>
<evidence type="ECO:0000256" key="3">
    <source>
        <dbReference type="ARBA" id="ARBA00022457"/>
    </source>
</evidence>
<accession>A0ABY7WDD8</accession>
<keyword evidence="8" id="KW-0460">Magnesium</keyword>
<evidence type="ECO:0000256" key="1">
    <source>
        <dbReference type="ARBA" id="ARBA00001946"/>
    </source>
</evidence>
<dbReference type="PROSITE" id="PS51462">
    <property type="entry name" value="NUDIX"/>
    <property type="match status" value="1"/>
</dbReference>
<evidence type="ECO:0000256" key="5">
    <source>
        <dbReference type="ARBA" id="ARBA00022723"/>
    </source>
</evidence>
<evidence type="ECO:0000313" key="20">
    <source>
        <dbReference type="Proteomes" id="UP001221558"/>
    </source>
</evidence>
<evidence type="ECO:0000256" key="15">
    <source>
        <dbReference type="ARBA" id="ARBA00041979"/>
    </source>
</evidence>
<dbReference type="PRINTS" id="PR00502">
    <property type="entry name" value="NUDIXFAMILY"/>
</dbReference>
<dbReference type="Gene3D" id="3.90.79.10">
    <property type="entry name" value="Nucleoside Triphosphate Pyrophosphohydrolase"/>
    <property type="match status" value="1"/>
</dbReference>
<comment type="catalytic activity">
    <reaction evidence="11">
        <text>8-oxo-GTP + H2O = 8-oxo-GMP + diphosphate + H(+)</text>
        <dbReference type="Rhea" id="RHEA:67616"/>
        <dbReference type="ChEBI" id="CHEBI:15377"/>
        <dbReference type="ChEBI" id="CHEBI:15378"/>
        <dbReference type="ChEBI" id="CHEBI:33019"/>
        <dbReference type="ChEBI" id="CHEBI:143553"/>
        <dbReference type="ChEBI" id="CHEBI:145694"/>
    </reaction>
</comment>
<evidence type="ECO:0000256" key="10">
    <source>
        <dbReference type="ARBA" id="ARBA00035861"/>
    </source>
</evidence>
<reference evidence="19 20" key="1">
    <citation type="submission" date="2023-02" db="EMBL/GenBank/DDBJ databases">
        <title>Genome sequence of Sphingobacterium sp. KACC 22765.</title>
        <authorList>
            <person name="Kim S."/>
            <person name="Heo J."/>
            <person name="Kwon S.-W."/>
        </authorList>
    </citation>
    <scope>NUCLEOTIDE SEQUENCE [LARGE SCALE GENOMIC DNA]</scope>
    <source>
        <strain evidence="19 20">KACC 22765</strain>
    </source>
</reference>
<dbReference type="SUPFAM" id="SSF55811">
    <property type="entry name" value="Nudix"/>
    <property type="match status" value="1"/>
</dbReference>
<keyword evidence="7 17" id="KW-0378">Hydrolase</keyword>
<gene>
    <name evidence="19" type="ORF">PQ465_15315</name>
</gene>